<dbReference type="AlphaFoldDB" id="A0A1Q3AK42"/>
<accession>A0A1Q3AK42</accession>
<name>A0A1Q3AK42_ZYGRO</name>
<dbReference type="Proteomes" id="UP000187013">
    <property type="component" value="Unassembled WGS sequence"/>
</dbReference>
<sequence length="95" mass="11253">MGKYLNTTQKFHRNQILVDHHHYEVFTDSQLSETQWQRVRNIQNFAQSIGDELSHHPAVVGEWSNSYFEDIRLRSHAHKALTSDLFRAPEFSRIC</sequence>
<dbReference type="Gene3D" id="3.20.20.80">
    <property type="entry name" value="Glycosidases"/>
    <property type="match status" value="1"/>
</dbReference>
<dbReference type="EMBL" id="BDGX01000053">
    <property type="protein sequence ID" value="GAV56117.1"/>
    <property type="molecule type" value="Genomic_DNA"/>
</dbReference>
<comment type="caution">
    <text evidence="1">The sequence shown here is derived from an EMBL/GenBank/DDBJ whole genome shotgun (WGS) entry which is preliminary data.</text>
</comment>
<evidence type="ECO:0000313" key="2">
    <source>
        <dbReference type="Proteomes" id="UP000187013"/>
    </source>
</evidence>
<organism evidence="1 2">
    <name type="scientific">Zygosaccharomyces rouxii</name>
    <dbReference type="NCBI Taxonomy" id="4956"/>
    <lineage>
        <taxon>Eukaryota</taxon>
        <taxon>Fungi</taxon>
        <taxon>Dikarya</taxon>
        <taxon>Ascomycota</taxon>
        <taxon>Saccharomycotina</taxon>
        <taxon>Saccharomycetes</taxon>
        <taxon>Saccharomycetales</taxon>
        <taxon>Saccharomycetaceae</taxon>
        <taxon>Zygosaccharomyces</taxon>
    </lineage>
</organism>
<dbReference type="InterPro" id="IPR017853">
    <property type="entry name" value="GH"/>
</dbReference>
<dbReference type="OrthoDB" id="62120at2759"/>
<evidence type="ECO:0000313" key="1">
    <source>
        <dbReference type="EMBL" id="GAV56117.1"/>
    </source>
</evidence>
<gene>
    <name evidence="1" type="ORF">ZYGR_0BA00230</name>
</gene>
<reference evidence="1 2" key="1">
    <citation type="submission" date="2016-08" db="EMBL/GenBank/DDBJ databases">
        <title>Draft genome sequence of allopolyploid Zygosaccharomyces rouxii.</title>
        <authorList>
            <person name="Watanabe J."/>
            <person name="Uehara K."/>
            <person name="Mogi Y."/>
            <person name="Tsukioka Y."/>
        </authorList>
    </citation>
    <scope>NUCLEOTIDE SEQUENCE [LARGE SCALE GENOMIC DNA]</scope>
    <source>
        <strain evidence="1 2">NBRC 110957</strain>
    </source>
</reference>
<protein>
    <submittedName>
        <fullName evidence="1">Uncharacterized protein</fullName>
    </submittedName>
</protein>
<dbReference type="SUPFAM" id="SSF51445">
    <property type="entry name" value="(Trans)glycosidases"/>
    <property type="match status" value="1"/>
</dbReference>
<proteinExistence type="predicted"/>